<reference evidence="1" key="1">
    <citation type="journal article" date="2021" name="Environ. Microbiol.">
        <title>Gene family expansions and transcriptome signatures uncover fungal adaptations to wood decay.</title>
        <authorList>
            <person name="Hage H."/>
            <person name="Miyauchi S."/>
            <person name="Viragh M."/>
            <person name="Drula E."/>
            <person name="Min B."/>
            <person name="Chaduli D."/>
            <person name="Navarro D."/>
            <person name="Favel A."/>
            <person name="Norest M."/>
            <person name="Lesage-Meessen L."/>
            <person name="Balint B."/>
            <person name="Merenyi Z."/>
            <person name="de Eugenio L."/>
            <person name="Morin E."/>
            <person name="Martinez A.T."/>
            <person name="Baldrian P."/>
            <person name="Stursova M."/>
            <person name="Martinez M.J."/>
            <person name="Novotny C."/>
            <person name="Magnuson J.K."/>
            <person name="Spatafora J.W."/>
            <person name="Maurice S."/>
            <person name="Pangilinan J."/>
            <person name="Andreopoulos W."/>
            <person name="LaButti K."/>
            <person name="Hundley H."/>
            <person name="Na H."/>
            <person name="Kuo A."/>
            <person name="Barry K."/>
            <person name="Lipzen A."/>
            <person name="Henrissat B."/>
            <person name="Riley R."/>
            <person name="Ahrendt S."/>
            <person name="Nagy L.G."/>
            <person name="Grigoriev I.V."/>
            <person name="Martin F."/>
            <person name="Rosso M.N."/>
        </authorList>
    </citation>
    <scope>NUCLEOTIDE SEQUENCE</scope>
    <source>
        <strain evidence="1">CBS 384.51</strain>
    </source>
</reference>
<proteinExistence type="predicted"/>
<keyword evidence="2" id="KW-1185">Reference proteome</keyword>
<gene>
    <name evidence="1" type="ORF">BDY19DRAFT_562368</name>
</gene>
<name>A0ACB8TQK5_9APHY</name>
<accession>A0ACB8TQK5</accession>
<sequence>MLLRVALRLGTSSLAKTLSRPFFPANRPSLSPCCLGSFPPPPDPAPANQTSLVSTDGWLFCIIRHTTHTLTHPCDTFVFSKQLSLPRLLVYFVFFYPSDRLFSLFFLTSFISSFASHSASASAYHTLTAWDSQLSVPLMTNDSSSCIVDRIFYTL</sequence>
<dbReference type="Proteomes" id="UP001055072">
    <property type="component" value="Unassembled WGS sequence"/>
</dbReference>
<evidence type="ECO:0000313" key="1">
    <source>
        <dbReference type="EMBL" id="KAI0084084.1"/>
    </source>
</evidence>
<protein>
    <submittedName>
        <fullName evidence="1">Uncharacterized protein</fullName>
    </submittedName>
</protein>
<evidence type="ECO:0000313" key="2">
    <source>
        <dbReference type="Proteomes" id="UP001055072"/>
    </source>
</evidence>
<dbReference type="EMBL" id="MU274948">
    <property type="protein sequence ID" value="KAI0084084.1"/>
    <property type="molecule type" value="Genomic_DNA"/>
</dbReference>
<organism evidence="1 2">
    <name type="scientific">Irpex rosettiformis</name>
    <dbReference type="NCBI Taxonomy" id="378272"/>
    <lineage>
        <taxon>Eukaryota</taxon>
        <taxon>Fungi</taxon>
        <taxon>Dikarya</taxon>
        <taxon>Basidiomycota</taxon>
        <taxon>Agaricomycotina</taxon>
        <taxon>Agaricomycetes</taxon>
        <taxon>Polyporales</taxon>
        <taxon>Irpicaceae</taxon>
        <taxon>Irpex</taxon>
    </lineage>
</organism>
<comment type="caution">
    <text evidence="1">The sequence shown here is derived from an EMBL/GenBank/DDBJ whole genome shotgun (WGS) entry which is preliminary data.</text>
</comment>